<feature type="transmembrane region" description="Helical" evidence="10">
    <location>
        <begin position="52"/>
        <end position="76"/>
    </location>
</feature>
<dbReference type="Pfam" id="PF00001">
    <property type="entry name" value="7tm_1"/>
    <property type="match status" value="1"/>
</dbReference>
<dbReference type="Ensembl" id="ENSOMET00000033119.1">
    <property type="protein sequence ID" value="ENSOMEP00000013362.1"/>
    <property type="gene ID" value="ENSOMEG00000014809.1"/>
</dbReference>
<dbReference type="InterPro" id="IPR000276">
    <property type="entry name" value="GPCR_Rhodpsn"/>
</dbReference>
<dbReference type="GO" id="GO:0035025">
    <property type="term" value="P:positive regulation of Rho protein signal transduction"/>
    <property type="evidence" value="ECO:0007669"/>
    <property type="project" value="TreeGrafter"/>
</dbReference>
<keyword evidence="13" id="KW-1185">Reference proteome</keyword>
<dbReference type="PRINTS" id="PR00237">
    <property type="entry name" value="GPCRRHODOPSN"/>
</dbReference>
<dbReference type="Gene3D" id="1.20.1070.10">
    <property type="entry name" value="Rhodopsin 7-helix transmembrane proteins"/>
    <property type="match status" value="1"/>
</dbReference>
<dbReference type="PROSITE" id="PS50262">
    <property type="entry name" value="G_PROTEIN_RECEP_F1_2"/>
    <property type="match status" value="1"/>
</dbReference>
<feature type="domain" description="G-protein coupled receptors family 1 profile" evidence="11">
    <location>
        <begin position="32"/>
        <end position="288"/>
    </location>
</feature>
<dbReference type="Ensembl" id="ENSOMET00000033101.1">
    <property type="protein sequence ID" value="ENSOMEP00000030518.1"/>
    <property type="gene ID" value="ENSOMEG00000014809.1"/>
</dbReference>
<keyword evidence="8" id="KW-0807">Transducer</keyword>
<dbReference type="RefSeq" id="XP_024139520.1">
    <property type="nucleotide sequence ID" value="XM_024283752.2"/>
</dbReference>
<dbReference type="PANTHER" id="PTHR24232:SF86">
    <property type="entry name" value="G-PROTEIN COUPLED RECEPTOR 174-RELATED"/>
    <property type="match status" value="1"/>
</dbReference>
<evidence type="ECO:0000256" key="5">
    <source>
        <dbReference type="ARBA" id="ARBA00023136"/>
    </source>
</evidence>
<comment type="subcellular location">
    <subcellularLocation>
        <location evidence="1">Membrane</location>
        <topology evidence="1">Multi-pass membrane protein</topology>
    </subcellularLocation>
</comment>
<dbReference type="GeneTree" id="ENSGT01040000240444"/>
<dbReference type="OrthoDB" id="9435792at2759"/>
<evidence type="ECO:0000256" key="9">
    <source>
        <dbReference type="SAM" id="MobiDB-lite"/>
    </source>
</evidence>
<evidence type="ECO:0000256" key="10">
    <source>
        <dbReference type="SAM" id="Phobius"/>
    </source>
</evidence>
<evidence type="ECO:0000313" key="13">
    <source>
        <dbReference type="Proteomes" id="UP000261560"/>
    </source>
</evidence>
<dbReference type="CTD" id="84636"/>
<evidence type="ECO:0000256" key="1">
    <source>
        <dbReference type="ARBA" id="ARBA00004141"/>
    </source>
</evidence>
<dbReference type="RefSeq" id="XP_024139522.1">
    <property type="nucleotide sequence ID" value="XM_024283754.2"/>
</dbReference>
<organism evidence="12 13">
    <name type="scientific">Oryzias melastigma</name>
    <name type="common">Marine medaka</name>
    <dbReference type="NCBI Taxonomy" id="30732"/>
    <lineage>
        <taxon>Eukaryota</taxon>
        <taxon>Metazoa</taxon>
        <taxon>Chordata</taxon>
        <taxon>Craniata</taxon>
        <taxon>Vertebrata</taxon>
        <taxon>Euteleostomi</taxon>
        <taxon>Actinopterygii</taxon>
        <taxon>Neopterygii</taxon>
        <taxon>Teleostei</taxon>
        <taxon>Neoteleostei</taxon>
        <taxon>Acanthomorphata</taxon>
        <taxon>Ovalentaria</taxon>
        <taxon>Atherinomorphae</taxon>
        <taxon>Beloniformes</taxon>
        <taxon>Adrianichthyidae</taxon>
        <taxon>Oryziinae</taxon>
        <taxon>Oryzias</taxon>
    </lineage>
</organism>
<feature type="region of interest" description="Disordered" evidence="9">
    <location>
        <begin position="306"/>
        <end position="326"/>
    </location>
</feature>
<sequence length="340" mass="38431">MKENCTNSSLKDYQHDVYAVVYSVILAPGLIFNILALWVFRIYIKETKKGVLFMMNLALSDLLQVLSLPLRIYYYLYGTWPFGTFLCMACFYVKYVNMYASIYFLMFISIRRCQLIKFPLMYNSSKKKGDLFICGLGWLLVSLFCLPFPLLRSPSSNLNDGKCFSELSMSKVSDSVAVVLLVVAELGGFIIPLGVVLVCAYFTAGSLRETTAEAIRDRGEKKRALRMVLSCTIVFLVCFAPYHITLPLDFLAKSKSLGSCSFMEFIQRFHTVNLCLASLNCSLDPLMYYFTTYEFWRRLSKHSASGSTTLNRQTSCTSGGDSESANHNIHLLPIQTSPPL</sequence>
<dbReference type="KEGG" id="oml:112153491"/>
<name>A0A3B3DK74_ORYME</name>
<protein>
    <submittedName>
        <fullName evidence="12">G protein-coupled receptor 174</fullName>
    </submittedName>
</protein>
<dbReference type="RefSeq" id="XP_024139521.1">
    <property type="nucleotide sequence ID" value="XM_024283753.2"/>
</dbReference>
<evidence type="ECO:0000256" key="4">
    <source>
        <dbReference type="ARBA" id="ARBA00023040"/>
    </source>
</evidence>
<dbReference type="PRINTS" id="PR01157">
    <property type="entry name" value="P2YPURNOCPTR"/>
</dbReference>
<evidence type="ECO:0000256" key="3">
    <source>
        <dbReference type="ARBA" id="ARBA00022989"/>
    </source>
</evidence>
<feature type="transmembrane region" description="Helical" evidence="10">
    <location>
        <begin position="176"/>
        <end position="203"/>
    </location>
</feature>
<keyword evidence="7" id="KW-0325">Glycoprotein</keyword>
<feature type="transmembrane region" description="Helical" evidence="10">
    <location>
        <begin position="224"/>
        <end position="244"/>
    </location>
</feature>
<dbReference type="GO" id="GO:0004930">
    <property type="term" value="F:G protein-coupled receptor activity"/>
    <property type="evidence" value="ECO:0007669"/>
    <property type="project" value="UniProtKB-KW"/>
</dbReference>
<feature type="transmembrane region" description="Helical" evidence="10">
    <location>
        <begin position="20"/>
        <end position="40"/>
    </location>
</feature>
<proteinExistence type="predicted"/>
<evidence type="ECO:0000256" key="8">
    <source>
        <dbReference type="ARBA" id="ARBA00023224"/>
    </source>
</evidence>
<dbReference type="GO" id="GO:0007200">
    <property type="term" value="P:phospholipase C-activating G protein-coupled receptor signaling pathway"/>
    <property type="evidence" value="ECO:0007669"/>
    <property type="project" value="TreeGrafter"/>
</dbReference>
<feature type="transmembrane region" description="Helical" evidence="10">
    <location>
        <begin position="131"/>
        <end position="151"/>
    </location>
</feature>
<accession>A0A3B3DK74</accession>
<dbReference type="InterPro" id="IPR017452">
    <property type="entry name" value="GPCR_Rhodpsn_7TM"/>
</dbReference>
<dbReference type="SUPFAM" id="SSF81321">
    <property type="entry name" value="Family A G protein-coupled receptor-like"/>
    <property type="match status" value="1"/>
</dbReference>
<dbReference type="GeneID" id="112153491"/>
<evidence type="ECO:0000259" key="11">
    <source>
        <dbReference type="PROSITE" id="PS50262"/>
    </source>
</evidence>
<dbReference type="Proteomes" id="UP000261560">
    <property type="component" value="Unplaced"/>
</dbReference>
<dbReference type="AlphaFoldDB" id="A0A3B3DK74"/>
<dbReference type="RefSeq" id="XP_024139519.1">
    <property type="nucleotide sequence ID" value="XM_024283751.2"/>
</dbReference>
<dbReference type="PaxDb" id="30732-ENSOMEP00000030518"/>
<reference evidence="12" key="1">
    <citation type="submission" date="2025-05" db="UniProtKB">
        <authorList>
            <consortium name="Ensembl"/>
        </authorList>
    </citation>
    <scope>IDENTIFICATION</scope>
</reference>
<keyword evidence="3 10" id="KW-1133">Transmembrane helix</keyword>
<keyword evidence="4" id="KW-0297">G-protein coupled receptor</keyword>
<keyword evidence="5 10" id="KW-0472">Membrane</keyword>
<evidence type="ECO:0000256" key="7">
    <source>
        <dbReference type="ARBA" id="ARBA00023180"/>
    </source>
</evidence>
<evidence type="ECO:0000256" key="2">
    <source>
        <dbReference type="ARBA" id="ARBA00022692"/>
    </source>
</evidence>
<feature type="transmembrane region" description="Helical" evidence="10">
    <location>
        <begin position="82"/>
        <end position="110"/>
    </location>
</feature>
<evidence type="ECO:0000313" key="12">
    <source>
        <dbReference type="Ensembl" id="ENSOMEP00000030518.1"/>
    </source>
</evidence>
<keyword evidence="6" id="KW-0675">Receptor</keyword>
<dbReference type="PANTHER" id="PTHR24232">
    <property type="entry name" value="G-PROTEIN COUPLED RECEPTOR"/>
    <property type="match status" value="1"/>
</dbReference>
<dbReference type="GO" id="GO:0005886">
    <property type="term" value="C:plasma membrane"/>
    <property type="evidence" value="ECO:0007669"/>
    <property type="project" value="TreeGrafter"/>
</dbReference>
<evidence type="ECO:0000256" key="6">
    <source>
        <dbReference type="ARBA" id="ARBA00023170"/>
    </source>
</evidence>
<keyword evidence="2 10" id="KW-0812">Transmembrane</keyword>